<dbReference type="RefSeq" id="WP_182543784.1">
    <property type="nucleotide sequence ID" value="NZ_JACGWZ010000002.1"/>
</dbReference>
<evidence type="ECO:0000313" key="3">
    <source>
        <dbReference type="Proteomes" id="UP000569329"/>
    </source>
</evidence>
<evidence type="ECO:0000256" key="1">
    <source>
        <dbReference type="SAM" id="MobiDB-lite"/>
    </source>
</evidence>
<dbReference type="Proteomes" id="UP000569329">
    <property type="component" value="Unassembled WGS sequence"/>
</dbReference>
<protein>
    <recommendedName>
        <fullName evidence="4">YbaB/EbfC DNA-binding family protein</fullName>
    </recommendedName>
</protein>
<name>A0A839DYR4_9PSEU</name>
<gene>
    <name evidence="2" type="ORF">FHX42_001862</name>
</gene>
<accession>A0A839DYR4</accession>
<evidence type="ECO:0000313" key="2">
    <source>
        <dbReference type="EMBL" id="MBA8824515.1"/>
    </source>
</evidence>
<dbReference type="EMBL" id="JACGWZ010000002">
    <property type="protein sequence ID" value="MBA8824515.1"/>
    <property type="molecule type" value="Genomic_DNA"/>
</dbReference>
<evidence type="ECO:0008006" key="4">
    <source>
        <dbReference type="Google" id="ProtNLM"/>
    </source>
</evidence>
<comment type="caution">
    <text evidence="2">The sequence shown here is derived from an EMBL/GenBank/DDBJ whole genome shotgun (WGS) entry which is preliminary data.</text>
</comment>
<proteinExistence type="predicted"/>
<organism evidence="2 3">
    <name type="scientific">Halosaccharopolyspora lacisalsi</name>
    <dbReference type="NCBI Taxonomy" id="1000566"/>
    <lineage>
        <taxon>Bacteria</taxon>
        <taxon>Bacillati</taxon>
        <taxon>Actinomycetota</taxon>
        <taxon>Actinomycetes</taxon>
        <taxon>Pseudonocardiales</taxon>
        <taxon>Pseudonocardiaceae</taxon>
        <taxon>Halosaccharopolyspora</taxon>
    </lineage>
</organism>
<sequence>MSTDERSVDGLIRIAEDIPETTDFAAGMDAIRNTARGEGIALSVDLQGKLVDLTLDDRALALGPHRLAAEISRLSDEASTRSLQQGMRAITTECGERIAEAIGAYVSTDDSDQRGSGQEPGSARDDEGFDATGPTMEPLSSPRRGPWQHSGWDQRG</sequence>
<reference evidence="2 3" key="1">
    <citation type="submission" date="2020-07" db="EMBL/GenBank/DDBJ databases">
        <title>Sequencing the genomes of 1000 actinobacteria strains.</title>
        <authorList>
            <person name="Klenk H.-P."/>
        </authorList>
    </citation>
    <scope>NUCLEOTIDE SEQUENCE [LARGE SCALE GENOMIC DNA]</scope>
    <source>
        <strain evidence="2 3">DSM 45975</strain>
    </source>
</reference>
<keyword evidence="3" id="KW-1185">Reference proteome</keyword>
<dbReference type="AlphaFoldDB" id="A0A839DYR4"/>
<feature type="region of interest" description="Disordered" evidence="1">
    <location>
        <begin position="105"/>
        <end position="156"/>
    </location>
</feature>